<dbReference type="InterPro" id="IPR050902">
    <property type="entry name" value="ABC_Transporter_SBP"/>
</dbReference>
<feature type="domain" description="Fe/B12 periplasmic-binding" evidence="2">
    <location>
        <begin position="148"/>
        <end position="427"/>
    </location>
</feature>
<evidence type="ECO:0000313" key="3">
    <source>
        <dbReference type="EMBL" id="KUG17619.1"/>
    </source>
</evidence>
<evidence type="ECO:0000259" key="2">
    <source>
        <dbReference type="PROSITE" id="PS50983"/>
    </source>
</evidence>
<dbReference type="SUPFAM" id="SSF63446">
    <property type="entry name" value="Type I dockerin domain"/>
    <property type="match status" value="1"/>
</dbReference>
<dbReference type="AlphaFoldDB" id="A0A0W8FB72"/>
<dbReference type="GO" id="GO:0000272">
    <property type="term" value="P:polysaccharide catabolic process"/>
    <property type="evidence" value="ECO:0007669"/>
    <property type="project" value="InterPro"/>
</dbReference>
<keyword evidence="1" id="KW-0812">Transmembrane</keyword>
<dbReference type="PANTHER" id="PTHR30535">
    <property type="entry name" value="VITAMIN B12-BINDING PROTEIN"/>
    <property type="match status" value="1"/>
</dbReference>
<dbReference type="EMBL" id="LNQE01001429">
    <property type="protein sequence ID" value="KUG17619.1"/>
    <property type="molecule type" value="Genomic_DNA"/>
</dbReference>
<keyword evidence="1" id="KW-0472">Membrane</keyword>
<dbReference type="Gene3D" id="3.40.50.1980">
    <property type="entry name" value="Nitrogenase molybdenum iron protein domain"/>
    <property type="match status" value="2"/>
</dbReference>
<dbReference type="SUPFAM" id="SSF53807">
    <property type="entry name" value="Helical backbone' metal receptor"/>
    <property type="match status" value="1"/>
</dbReference>
<feature type="transmembrane region" description="Helical" evidence="1">
    <location>
        <begin position="46"/>
        <end position="67"/>
    </location>
</feature>
<keyword evidence="1" id="KW-1133">Transmembrane helix</keyword>
<dbReference type="Pfam" id="PF01497">
    <property type="entry name" value="Peripla_BP_2"/>
    <property type="match status" value="1"/>
</dbReference>
<dbReference type="InterPro" id="IPR036439">
    <property type="entry name" value="Dockerin_dom_sf"/>
</dbReference>
<organism evidence="3">
    <name type="scientific">hydrocarbon metagenome</name>
    <dbReference type="NCBI Taxonomy" id="938273"/>
    <lineage>
        <taxon>unclassified sequences</taxon>
        <taxon>metagenomes</taxon>
        <taxon>ecological metagenomes</taxon>
    </lineage>
</organism>
<protein>
    <submittedName>
        <fullName evidence="3">Vitamin b12 abc transporter, b12-binding component btuf</fullName>
    </submittedName>
</protein>
<sequence length="458" mass="51497">MLSNRAYKLINDFIIITFTDTIIENFNTNKICHLGMQRGNIMNKHASVLLTVIFFTALSASAVSYTLQIFGNANMDEIIDDADISYLEKVIKGEADNTKFSDANNDGTVDEKDIDQVQNIIDGTEEILVVFDDTARSVEIPEPVKSFVYHGHNSYVYETVRAIGVSDRIIGITDRFVTPGGNRYSKTYFPELLSNVESVGELQTVNYEVVNNLNPDVVLTDAREYYDHTKTPDTPVIALDVNITNSKEAAMRYGYIFGKVSEAKEYVDWSTEIENMISEKIKDIPESERPLAYFSGYDLDRTKFSVPGTDSYRAVMIKNAGGRYMGDEIKGTGSQSVDAEWVIARNPDVIFFSAGNSVLGYDIYSPKNATEAIDEFLKRPEFADVEAVKNKQVYMISHPYILCGGASGLIGSLYYAKWLYPDLFKDIDVQEVHQEFVSKFQHLDLDVNKCISAYPLPE</sequence>
<dbReference type="CDD" id="cd14256">
    <property type="entry name" value="Dockerin_I"/>
    <property type="match status" value="1"/>
</dbReference>
<dbReference type="PROSITE" id="PS00018">
    <property type="entry name" value="EF_HAND_1"/>
    <property type="match status" value="1"/>
</dbReference>
<name>A0A0W8FB72_9ZZZZ</name>
<dbReference type="Gene3D" id="1.10.1330.10">
    <property type="entry name" value="Dockerin domain"/>
    <property type="match status" value="1"/>
</dbReference>
<evidence type="ECO:0000256" key="1">
    <source>
        <dbReference type="SAM" id="Phobius"/>
    </source>
</evidence>
<comment type="caution">
    <text evidence="3">The sequence shown here is derived from an EMBL/GenBank/DDBJ whole genome shotgun (WGS) entry which is preliminary data.</text>
</comment>
<dbReference type="PANTHER" id="PTHR30535:SF34">
    <property type="entry name" value="MOLYBDATE-BINDING PROTEIN MOLA"/>
    <property type="match status" value="1"/>
</dbReference>
<dbReference type="InterPro" id="IPR018247">
    <property type="entry name" value="EF_Hand_1_Ca_BS"/>
</dbReference>
<proteinExistence type="predicted"/>
<dbReference type="InterPro" id="IPR002491">
    <property type="entry name" value="ABC_transptr_periplasmic_BD"/>
</dbReference>
<gene>
    <name evidence="3" type="ORF">ASZ90_012683</name>
</gene>
<dbReference type="PROSITE" id="PS50983">
    <property type="entry name" value="FE_B12_PBP"/>
    <property type="match status" value="1"/>
</dbReference>
<accession>A0A0W8FB72</accession>
<reference evidence="3" key="1">
    <citation type="journal article" date="2015" name="Proc. Natl. Acad. Sci. U.S.A.">
        <title>Networks of energetic and metabolic interactions define dynamics in microbial communities.</title>
        <authorList>
            <person name="Embree M."/>
            <person name="Liu J.K."/>
            <person name="Al-Bassam M.M."/>
            <person name="Zengler K."/>
        </authorList>
    </citation>
    <scope>NUCLEOTIDE SEQUENCE</scope>
</reference>